<reference evidence="4 5" key="1">
    <citation type="submission" date="2019-10" db="EMBL/GenBank/DDBJ databases">
        <title>Deinococcus sp. isolated from soil.</title>
        <authorList>
            <person name="Li Y."/>
            <person name="Wang J."/>
        </authorList>
    </citation>
    <scope>NUCLEOTIDE SEQUENCE [LARGE SCALE GENOMIC DNA]</scope>
    <source>
        <strain evidence="4 5">SDU3-2</strain>
    </source>
</reference>
<feature type="domain" description="HTH deoR-type" evidence="3">
    <location>
        <begin position="4"/>
        <end position="62"/>
    </location>
</feature>
<dbReference type="InterPro" id="IPR013196">
    <property type="entry name" value="HTH_11"/>
</dbReference>
<proteinExistence type="predicted"/>
<dbReference type="InterPro" id="IPR036390">
    <property type="entry name" value="WH_DNA-bd_sf"/>
</dbReference>
<gene>
    <name evidence="4" type="ORF">F8S09_12490</name>
</gene>
<accession>A0A7X1NX78</accession>
<keyword evidence="5" id="KW-1185">Reference proteome</keyword>
<dbReference type="GO" id="GO:0003700">
    <property type="term" value="F:DNA-binding transcription factor activity"/>
    <property type="evidence" value="ECO:0007669"/>
    <property type="project" value="InterPro"/>
</dbReference>
<dbReference type="InterPro" id="IPR028349">
    <property type="entry name" value="PafC-like"/>
</dbReference>
<dbReference type="PANTHER" id="PTHR34580:SF3">
    <property type="entry name" value="PROTEIN PAFB"/>
    <property type="match status" value="1"/>
</dbReference>
<evidence type="ECO:0000313" key="4">
    <source>
        <dbReference type="EMBL" id="MPY67492.1"/>
    </source>
</evidence>
<dbReference type="InterPro" id="IPR001034">
    <property type="entry name" value="DeoR_HTH"/>
</dbReference>
<dbReference type="Pfam" id="PF25583">
    <property type="entry name" value="WCX"/>
    <property type="match status" value="1"/>
</dbReference>
<dbReference type="EMBL" id="WBSL01000006">
    <property type="protein sequence ID" value="MPY67492.1"/>
    <property type="molecule type" value="Genomic_DNA"/>
</dbReference>
<dbReference type="Pfam" id="PF08279">
    <property type="entry name" value="HTH_11"/>
    <property type="match status" value="1"/>
</dbReference>
<name>A0A7X1NX78_9DEIO</name>
<evidence type="ECO:0000256" key="2">
    <source>
        <dbReference type="ARBA" id="ARBA00023163"/>
    </source>
</evidence>
<sequence length="328" mass="35664">MYDPSMRVLTVLELLQARETVTGAELARRLEVSPRTVQRYVARLQDLGIPVEGRRGVGGAYRLKPGFRLPPLMFTGEEALSLALGLQALRHLGLQALAPAAHSAGAKLGRTLPHALRESVQALEDAVQLDASPWVVTTDAALLSQVLEAVRAARTVRFEYVSHQGQTTARDVDVYRAVHLGGRWYTVGWCHLRGERRCFRLDRMRGLSVLDLGFTPPDAFDALAYLRDTLTDLPPAHAVSVWLAAPPEELAGRVSLWRTDLTPEGGGSRLRCQREDLENFAAFLLGLGCAFRVDGPPELRGVFGRLAGRCAAAEAGGTLAHDPEPGAP</sequence>
<evidence type="ECO:0000259" key="3">
    <source>
        <dbReference type="PROSITE" id="PS51000"/>
    </source>
</evidence>
<dbReference type="PROSITE" id="PS51000">
    <property type="entry name" value="HTH_DEOR_2"/>
    <property type="match status" value="1"/>
</dbReference>
<dbReference type="SUPFAM" id="SSF46785">
    <property type="entry name" value="Winged helix' DNA-binding domain"/>
    <property type="match status" value="1"/>
</dbReference>
<dbReference type="RefSeq" id="WP_152871824.1">
    <property type="nucleotide sequence ID" value="NZ_WBSL01000006.1"/>
</dbReference>
<evidence type="ECO:0000256" key="1">
    <source>
        <dbReference type="ARBA" id="ARBA00023015"/>
    </source>
</evidence>
<dbReference type="InterPro" id="IPR057727">
    <property type="entry name" value="WCX_dom"/>
</dbReference>
<evidence type="ECO:0000313" key="5">
    <source>
        <dbReference type="Proteomes" id="UP000484842"/>
    </source>
</evidence>
<dbReference type="InterPro" id="IPR036388">
    <property type="entry name" value="WH-like_DNA-bd_sf"/>
</dbReference>
<dbReference type="PANTHER" id="PTHR34580">
    <property type="match status" value="1"/>
</dbReference>
<protein>
    <submittedName>
        <fullName evidence="4">YafY family transcriptional regulator</fullName>
    </submittedName>
</protein>
<dbReference type="InterPro" id="IPR026881">
    <property type="entry name" value="WYL_dom"/>
</dbReference>
<keyword evidence="2" id="KW-0804">Transcription</keyword>
<dbReference type="PROSITE" id="PS52050">
    <property type="entry name" value="WYL"/>
    <property type="match status" value="1"/>
</dbReference>
<dbReference type="InterPro" id="IPR051534">
    <property type="entry name" value="CBASS_pafABC_assoc_protein"/>
</dbReference>
<dbReference type="PIRSF" id="PIRSF016838">
    <property type="entry name" value="PafC"/>
    <property type="match status" value="1"/>
</dbReference>
<comment type="caution">
    <text evidence="4">The sequence shown here is derived from an EMBL/GenBank/DDBJ whole genome shotgun (WGS) entry which is preliminary data.</text>
</comment>
<dbReference type="Proteomes" id="UP000484842">
    <property type="component" value="Unassembled WGS sequence"/>
</dbReference>
<dbReference type="AlphaFoldDB" id="A0A7X1NX78"/>
<dbReference type="Gene3D" id="1.10.10.10">
    <property type="entry name" value="Winged helix-like DNA-binding domain superfamily/Winged helix DNA-binding domain"/>
    <property type="match status" value="1"/>
</dbReference>
<keyword evidence="1" id="KW-0805">Transcription regulation</keyword>
<dbReference type="Pfam" id="PF13280">
    <property type="entry name" value="WYL"/>
    <property type="match status" value="1"/>
</dbReference>
<organism evidence="4 5">
    <name type="scientific">Deinococcus terrestris</name>
    <dbReference type="NCBI Taxonomy" id="2651870"/>
    <lineage>
        <taxon>Bacteria</taxon>
        <taxon>Thermotogati</taxon>
        <taxon>Deinococcota</taxon>
        <taxon>Deinococci</taxon>
        <taxon>Deinococcales</taxon>
        <taxon>Deinococcaceae</taxon>
        <taxon>Deinococcus</taxon>
    </lineage>
</organism>